<evidence type="ECO:0000256" key="1">
    <source>
        <dbReference type="SAM" id="Phobius"/>
    </source>
</evidence>
<keyword evidence="1" id="KW-0812">Transmembrane</keyword>
<dbReference type="EMBL" id="CP006650">
    <property type="protein sequence ID" value="AGT10047.1"/>
    <property type="molecule type" value="Genomic_DNA"/>
</dbReference>
<gene>
    <name evidence="2" type="ORF">JCM7686_3011</name>
</gene>
<dbReference type="eggNOG" id="COG5375">
    <property type="taxonomic scope" value="Bacteria"/>
</dbReference>
<sequence length="193" mass="20416">MFRSRVVAFLRILLPLAALAVLSTLFLFSERRDVGSLLPYADVTPENINQRPAVTAPTYAGVATDGTRIEMTAATATPGATAESLTTASKVDLTLKDLTGGIAHLVAGAGEMEGETIRLSDHAKLTTSTGWELTSDKFVAETQQGSLVSDVPVEAVAPFGTLTANSMELRTLPDGSGQHVLDLKGDVRMIYQP</sequence>
<protein>
    <submittedName>
        <fullName evidence="2">Lipopolysaccharide export system protein LptC</fullName>
    </submittedName>
</protein>
<name>S5XXP6_PARAH</name>
<dbReference type="PATRIC" id="fig|1367847.3.peg.3030"/>
<reference evidence="2 3" key="1">
    <citation type="journal article" date="2014" name="BMC Genomics">
        <title>Architecture and functions of a multipartite genome of the methylotrophic bacterium Paracoccus aminophilus JCM 7686, containing primary and secondary chromids.</title>
        <authorList>
            <person name="Dziewit L."/>
            <person name="Czarnecki J."/>
            <person name="Wibberg D."/>
            <person name="Radlinska M."/>
            <person name="Mrozek P."/>
            <person name="Szymczak M."/>
            <person name="Schluter A."/>
            <person name="Puhler A."/>
            <person name="Bartosik D."/>
        </authorList>
    </citation>
    <scope>NUCLEOTIDE SEQUENCE [LARGE SCALE GENOMIC DNA]</scope>
    <source>
        <strain evidence="2">JCM 7686</strain>
    </source>
</reference>
<dbReference type="HOGENOM" id="CLU_114957_0_0_5"/>
<keyword evidence="3" id="KW-1185">Reference proteome</keyword>
<dbReference type="AlphaFoldDB" id="S5XXP6"/>
<evidence type="ECO:0000313" key="2">
    <source>
        <dbReference type="EMBL" id="AGT10047.1"/>
    </source>
</evidence>
<dbReference type="OrthoDB" id="7871110at2"/>
<dbReference type="STRING" id="1367847.JCM7686_3011"/>
<dbReference type="RefSeq" id="WP_020951684.1">
    <property type="nucleotide sequence ID" value="NC_022041.1"/>
</dbReference>
<feature type="transmembrane region" description="Helical" evidence="1">
    <location>
        <begin position="6"/>
        <end position="28"/>
    </location>
</feature>
<keyword evidence="1" id="KW-0472">Membrane</keyword>
<accession>S5XXP6</accession>
<dbReference type="KEGG" id="pami:JCM7686_3011"/>
<organism evidence="2 3">
    <name type="scientific">Paracoccus aminophilus JCM 7686</name>
    <dbReference type="NCBI Taxonomy" id="1367847"/>
    <lineage>
        <taxon>Bacteria</taxon>
        <taxon>Pseudomonadati</taxon>
        <taxon>Pseudomonadota</taxon>
        <taxon>Alphaproteobacteria</taxon>
        <taxon>Rhodobacterales</taxon>
        <taxon>Paracoccaceae</taxon>
        <taxon>Paracoccus</taxon>
    </lineage>
</organism>
<keyword evidence="1" id="KW-1133">Transmembrane helix</keyword>
<evidence type="ECO:0000313" key="3">
    <source>
        <dbReference type="Proteomes" id="UP000015480"/>
    </source>
</evidence>
<proteinExistence type="predicted"/>
<dbReference type="Proteomes" id="UP000015480">
    <property type="component" value="Chromosome"/>
</dbReference>